<keyword evidence="15 21" id="KW-0472">Membrane</keyword>
<evidence type="ECO:0000256" key="8">
    <source>
        <dbReference type="ARBA" id="ARBA00022729"/>
    </source>
</evidence>
<feature type="disulfide bond" evidence="18">
    <location>
        <begin position="532"/>
        <end position="537"/>
    </location>
</feature>
<dbReference type="Pfam" id="PF18372">
    <property type="entry name" value="I-EGF_1"/>
    <property type="match status" value="1"/>
</dbReference>
<evidence type="ECO:0000256" key="19">
    <source>
        <dbReference type="RuleBase" id="RU000633"/>
    </source>
</evidence>
<evidence type="ECO:0000259" key="24">
    <source>
        <dbReference type="SMART" id="SM01242"/>
    </source>
</evidence>
<feature type="domain" description="Integrin beta subunit cytoplasmic" evidence="23">
    <location>
        <begin position="707"/>
        <end position="753"/>
    </location>
</feature>
<feature type="disulfide bond" evidence="18">
    <location>
        <begin position="550"/>
        <end position="557"/>
    </location>
</feature>
<dbReference type="SMART" id="SM01242">
    <property type="entry name" value="Integrin_B_tail"/>
    <property type="match status" value="1"/>
</dbReference>
<feature type="disulfide bond" evidence="18">
    <location>
        <begin position="625"/>
        <end position="654"/>
    </location>
</feature>
<feature type="domain" description="Integrin beta subunit tail" evidence="24">
    <location>
        <begin position="600"/>
        <end position="683"/>
    </location>
</feature>
<evidence type="ECO:0000256" key="11">
    <source>
        <dbReference type="ARBA" id="ARBA00022842"/>
    </source>
</evidence>
<protein>
    <recommendedName>
        <fullName evidence="19">Integrin beta</fullName>
    </recommendedName>
</protein>
<dbReference type="FunFam" id="3.40.50.410:FF:000002">
    <property type="entry name" value="Integrin beta"/>
    <property type="match status" value="1"/>
</dbReference>
<keyword evidence="13 21" id="KW-1133">Transmembrane helix</keyword>
<feature type="disulfide bond" evidence="18">
    <location>
        <begin position="15"/>
        <end position="30"/>
    </location>
</feature>
<evidence type="ECO:0000256" key="9">
    <source>
        <dbReference type="ARBA" id="ARBA00022737"/>
    </source>
</evidence>
<evidence type="ECO:0000256" key="10">
    <source>
        <dbReference type="ARBA" id="ARBA00022837"/>
    </source>
</evidence>
<evidence type="ECO:0000259" key="22">
    <source>
        <dbReference type="SMART" id="SM00187"/>
    </source>
</evidence>
<dbReference type="InParanoid" id="A7SM23"/>
<evidence type="ECO:0000256" key="16">
    <source>
        <dbReference type="ARBA" id="ARBA00023157"/>
    </source>
</evidence>
<dbReference type="GO" id="GO:0098609">
    <property type="term" value="P:cell-cell adhesion"/>
    <property type="evidence" value="ECO:0000318"/>
    <property type="project" value="GO_Central"/>
</dbReference>
<dbReference type="InterPro" id="IPR015812">
    <property type="entry name" value="Integrin_bsu"/>
</dbReference>
<keyword evidence="16 18" id="KW-1015">Disulfide bond</keyword>
<dbReference type="FunFam" id="2.10.25.10:FF:000951">
    <property type="entry name" value="Integrin beta"/>
    <property type="match status" value="1"/>
</dbReference>
<evidence type="ECO:0000256" key="17">
    <source>
        <dbReference type="ARBA" id="ARBA00023180"/>
    </source>
</evidence>
<feature type="disulfide bond" evidence="18">
    <location>
        <begin position="510"/>
        <end position="515"/>
    </location>
</feature>
<dbReference type="AlphaFoldDB" id="A7SM23"/>
<feature type="disulfide bond" evidence="18">
    <location>
        <begin position="5"/>
        <end position="41"/>
    </location>
</feature>
<dbReference type="PROSITE" id="PS00243">
    <property type="entry name" value="I_EGF_1"/>
    <property type="match status" value="2"/>
</dbReference>
<sequence>SCSECIRGGPECAWCEDKDYFVRQQPADRCDSVLNHQKNKCQKLTNPKSGTDSKQVKNKKLDDSTNVTPRNLTLHLRKGQPARFNVSMRTPENFPVDLYYLMDISGSMFQDMQQITSLGKRIATEMNKITTRFRLGFGTFVDKPVAPFIDTQPELLAHPRLTDTGIDLDSIPAFGFRNNLPLDQETSKFEAKVAAQNISGNVDNPEGGMDALLQIAVCHKDIGWVKKEEARRLVVLTTDANYHFAGDGLLGGIVTPNDGKCHLSAEGEYEASTLQDYPSLGQLREILIENQVVPIFAITQNQKAIYDVLQNFFGDQSFAVAAELEADGSNVVTLIREAYEKIAKTQTVSDNTTTGVTITYKAICPDGTFENKQVCNNVKIGEEVTFEVSVTALECSDKMPDRVNLRTVFGEVALNLKYICECKCQELEQHKSSYCSRNGTLICGECECDPEWTGRRCDCQKGTADDPSKCPKNNATGQVCSGRGKCYCAECICDESKVPGEEFYGDHCQCSNMDCPRNDEGLLCGGPEQGKCDCGKCSCYGNWTGPACSCTTETASCFENGAMCSGRGECECGKCVCNASLPYIGVYCNDCPVRTCSGQCNANKACVQCKVFGTGPLQNECQEKCSDDVIKVNIVDKITEEMGERCSFQDDDDCTFTFAYQPTDDYRLEVFVEKERACPEQVAALVVILGVIFGILAIGLALLLIWRLLATIQDRREFAKFEKERSQAKWDTGENPIFINATTTFQNPTYKKA</sequence>
<evidence type="ECO:0000256" key="6">
    <source>
        <dbReference type="ARBA" id="ARBA00022692"/>
    </source>
</evidence>
<evidence type="ECO:0000256" key="4">
    <source>
        <dbReference type="ARBA" id="ARBA00022536"/>
    </source>
</evidence>
<dbReference type="Gene3D" id="1.20.5.100">
    <property type="entry name" value="Cytochrome c1, transmembrane anchor, C-terminal"/>
    <property type="match status" value="1"/>
</dbReference>
<feature type="disulfide bond" evidence="18">
    <location>
        <begin position="488"/>
        <end position="524"/>
    </location>
</feature>
<dbReference type="InterPro" id="IPR012896">
    <property type="entry name" value="Integrin_bsu_tail"/>
</dbReference>
<dbReference type="OMA" id="ANYHFAG"/>
<keyword evidence="7" id="KW-0479">Metal-binding</keyword>
<keyword evidence="12 19" id="KW-0130">Cell adhesion</keyword>
<feature type="non-terminal residue" evidence="25">
    <location>
        <position position="1"/>
    </location>
</feature>
<dbReference type="GO" id="GO:0008305">
    <property type="term" value="C:integrin complex"/>
    <property type="evidence" value="ECO:0000318"/>
    <property type="project" value="GO_Central"/>
</dbReference>
<dbReference type="InterPro" id="IPR057243">
    <property type="entry name" value="Integrin_I-EGF_CS"/>
</dbReference>
<feature type="disulfide bond" evidence="18">
    <location>
        <begin position="577"/>
        <end position="588"/>
    </location>
</feature>
<comment type="subcellular location">
    <subcellularLocation>
        <location evidence="1 19">Cell membrane</location>
        <topology evidence="1 19">Single-pass type I membrane protein</topology>
    </subcellularLocation>
</comment>
<dbReference type="InterPro" id="IPR032695">
    <property type="entry name" value="Integrin_dom_sf"/>
</dbReference>
<keyword evidence="10" id="KW-0106">Calcium</keyword>
<dbReference type="InterPro" id="IPR002369">
    <property type="entry name" value="Integrin_bsu_VWA"/>
</dbReference>
<dbReference type="GO" id="GO:0046872">
    <property type="term" value="F:metal ion binding"/>
    <property type="evidence" value="ECO:0007669"/>
    <property type="project" value="UniProtKB-KW"/>
</dbReference>
<dbReference type="Pfam" id="PF08725">
    <property type="entry name" value="Integrin_b_cyt"/>
    <property type="match status" value="1"/>
</dbReference>
<dbReference type="Gene3D" id="3.40.50.410">
    <property type="entry name" value="von Willebrand factor, type A domain"/>
    <property type="match status" value="1"/>
</dbReference>
<dbReference type="EMBL" id="DS469704">
    <property type="protein sequence ID" value="EDO35236.1"/>
    <property type="molecule type" value="Genomic_DNA"/>
</dbReference>
<dbReference type="SUPFAM" id="SSF69179">
    <property type="entry name" value="Integrin domains"/>
    <property type="match status" value="1"/>
</dbReference>
<feature type="disulfide bond" evidence="18">
    <location>
        <begin position="606"/>
        <end position="678"/>
    </location>
</feature>
<feature type="disulfide bond" evidence="18">
    <location>
        <begin position="2"/>
        <end position="12"/>
    </location>
</feature>
<dbReference type="HOGENOM" id="CLU_011772_0_1_1"/>
<dbReference type="Gene3D" id="2.10.25.10">
    <property type="entry name" value="Laminin"/>
    <property type="match status" value="3"/>
</dbReference>
<feature type="disulfide bond" evidence="18">
    <location>
        <begin position="493"/>
        <end position="508"/>
    </location>
</feature>
<keyword evidence="8" id="KW-0732">Signal</keyword>
<dbReference type="SUPFAM" id="SSF53300">
    <property type="entry name" value="vWA-like"/>
    <property type="match status" value="1"/>
</dbReference>
<evidence type="ECO:0000256" key="15">
    <source>
        <dbReference type="ARBA" id="ARBA00023136"/>
    </source>
</evidence>
<dbReference type="GO" id="GO:0016477">
    <property type="term" value="P:cell migration"/>
    <property type="evidence" value="ECO:0000318"/>
    <property type="project" value="GO_Central"/>
</dbReference>
<dbReference type="Proteomes" id="UP000001593">
    <property type="component" value="Unassembled WGS sequence"/>
</dbReference>
<feature type="disulfide bond" evidence="18">
    <location>
        <begin position="572"/>
        <end position="621"/>
    </location>
</feature>
<dbReference type="Gene3D" id="4.10.1240.30">
    <property type="match status" value="1"/>
</dbReference>
<feature type="disulfide bond" evidence="18">
    <location>
        <begin position="600"/>
        <end position="609"/>
    </location>
</feature>
<keyword evidence="3" id="KW-1003">Cell membrane</keyword>
<evidence type="ECO:0000313" key="25">
    <source>
        <dbReference type="EMBL" id="EDO35236.1"/>
    </source>
</evidence>
<dbReference type="InterPro" id="IPR036465">
    <property type="entry name" value="vWFA_dom_sf"/>
</dbReference>
<dbReference type="SUPFAM" id="SSF57196">
    <property type="entry name" value="EGF/Laminin"/>
    <property type="match status" value="1"/>
</dbReference>
<dbReference type="Gene3D" id="2.60.40.1510">
    <property type="entry name" value="ntegrin, alpha v. Chain A, domain 3"/>
    <property type="match status" value="1"/>
</dbReference>
<dbReference type="InterPro" id="IPR014836">
    <property type="entry name" value="Integrin_bsu_cyt_dom"/>
</dbReference>
<dbReference type="Pfam" id="PF00362">
    <property type="entry name" value="Integrin_beta"/>
    <property type="match status" value="1"/>
</dbReference>
<feature type="disulfide bond" evidence="18">
    <location>
        <begin position="539"/>
        <end position="548"/>
    </location>
</feature>
<evidence type="ECO:0000256" key="18">
    <source>
        <dbReference type="PIRSR" id="PIRSR002512-1"/>
    </source>
</evidence>
<organism evidence="25 26">
    <name type="scientific">Nematostella vectensis</name>
    <name type="common">Starlet sea anemone</name>
    <dbReference type="NCBI Taxonomy" id="45351"/>
    <lineage>
        <taxon>Eukaryota</taxon>
        <taxon>Metazoa</taxon>
        <taxon>Cnidaria</taxon>
        <taxon>Anthozoa</taxon>
        <taxon>Hexacorallia</taxon>
        <taxon>Actiniaria</taxon>
        <taxon>Edwardsiidae</taxon>
        <taxon>Nematostella</taxon>
    </lineage>
</organism>
<dbReference type="FunFam" id="1.20.5.100:FF:000002">
    <property type="entry name" value="Integrin beta"/>
    <property type="match status" value="1"/>
</dbReference>
<name>A7SM23_NEMVE</name>
<keyword evidence="26" id="KW-1185">Reference proteome</keyword>
<keyword evidence="17" id="KW-0325">Glycoprotein</keyword>
<evidence type="ECO:0000256" key="13">
    <source>
        <dbReference type="ARBA" id="ARBA00022989"/>
    </source>
</evidence>
<evidence type="ECO:0000256" key="5">
    <source>
        <dbReference type="ARBA" id="ARBA00022553"/>
    </source>
</evidence>
<dbReference type="PIRSF" id="PIRSF002512">
    <property type="entry name" value="Integrin_B"/>
    <property type="match status" value="1"/>
</dbReference>
<dbReference type="GO" id="GO:0005925">
    <property type="term" value="C:focal adhesion"/>
    <property type="evidence" value="ECO:0000318"/>
    <property type="project" value="GO_Central"/>
</dbReference>
<feature type="disulfide bond" evidence="18">
    <location>
        <begin position="591"/>
        <end position="596"/>
    </location>
</feature>
<feature type="transmembrane region" description="Helical" evidence="21">
    <location>
        <begin position="682"/>
        <end position="706"/>
    </location>
</feature>
<dbReference type="SUPFAM" id="SSF69687">
    <property type="entry name" value="Integrin beta tail domain"/>
    <property type="match status" value="1"/>
</dbReference>
<dbReference type="PRINTS" id="PR01186">
    <property type="entry name" value="INTEGRINB"/>
</dbReference>
<evidence type="ECO:0000256" key="1">
    <source>
        <dbReference type="ARBA" id="ARBA00004251"/>
    </source>
</evidence>
<evidence type="ECO:0000313" key="26">
    <source>
        <dbReference type="Proteomes" id="UP000001593"/>
    </source>
</evidence>
<keyword evidence="6 19" id="KW-0812">Transmembrane</keyword>
<evidence type="ECO:0000256" key="3">
    <source>
        <dbReference type="ARBA" id="ARBA00022475"/>
    </source>
</evidence>
<keyword evidence="5" id="KW-0597">Phosphoprotein</keyword>
<dbReference type="STRING" id="45351.A7SM23"/>
<dbReference type="PANTHER" id="PTHR10082:SF60">
    <property type="entry name" value="INTEGRIN BETA-PS"/>
    <property type="match status" value="1"/>
</dbReference>
<evidence type="ECO:0000256" key="12">
    <source>
        <dbReference type="ARBA" id="ARBA00022889"/>
    </source>
</evidence>
<feature type="disulfide bond" evidence="18">
    <location>
        <begin position="395"/>
        <end position="646"/>
    </location>
</feature>
<dbReference type="Pfam" id="PF23105">
    <property type="entry name" value="EGF_integrin"/>
    <property type="match status" value="1"/>
</dbReference>
<reference evidence="25 26" key="1">
    <citation type="journal article" date="2007" name="Science">
        <title>Sea anemone genome reveals ancestral eumetazoan gene repertoire and genomic organization.</title>
        <authorList>
            <person name="Putnam N.H."/>
            <person name="Srivastava M."/>
            <person name="Hellsten U."/>
            <person name="Dirks B."/>
            <person name="Chapman J."/>
            <person name="Salamov A."/>
            <person name="Terry A."/>
            <person name="Shapiro H."/>
            <person name="Lindquist E."/>
            <person name="Kapitonov V.V."/>
            <person name="Jurka J."/>
            <person name="Genikhovich G."/>
            <person name="Grigoriev I.V."/>
            <person name="Lucas S.M."/>
            <person name="Steele R.E."/>
            <person name="Finnerty J.R."/>
            <person name="Technau U."/>
            <person name="Martindale M.Q."/>
            <person name="Rokhsar D.S."/>
        </authorList>
    </citation>
    <scope>NUCLEOTIDE SEQUENCE [LARGE SCALE GENOMIC DNA]</scope>
    <source>
        <strain evidence="26">CH2 X CH6</strain>
    </source>
</reference>
<feature type="disulfide bond" evidence="18">
    <location>
        <begin position="534"/>
        <end position="564"/>
    </location>
</feature>
<keyword evidence="9" id="KW-0677">Repeat</keyword>
<feature type="disulfide bond" evidence="18">
    <location>
        <begin position="218"/>
        <end position="261"/>
    </location>
</feature>
<dbReference type="SMART" id="SM00187">
    <property type="entry name" value="INB"/>
    <property type="match status" value="1"/>
</dbReference>
<feature type="disulfide bond" evidence="18">
    <location>
        <begin position="448"/>
        <end position="457"/>
    </location>
</feature>
<feature type="domain" description="Integrin beta subunit VWA" evidence="22">
    <location>
        <begin position="1"/>
        <end position="422"/>
    </location>
</feature>
<dbReference type="Pfam" id="PF07965">
    <property type="entry name" value="Integrin_B_tail"/>
    <property type="match status" value="1"/>
</dbReference>
<evidence type="ECO:0000259" key="23">
    <source>
        <dbReference type="SMART" id="SM01241"/>
    </source>
</evidence>
<evidence type="ECO:0000256" key="14">
    <source>
        <dbReference type="ARBA" id="ARBA00023037"/>
    </source>
</evidence>
<feature type="region of interest" description="Disordered" evidence="20">
    <location>
        <begin position="42"/>
        <end position="65"/>
    </location>
</feature>
<dbReference type="InterPro" id="IPR040622">
    <property type="entry name" value="EGF_integrin_1"/>
</dbReference>
<feature type="compositionally biased region" description="Polar residues" evidence="20">
    <location>
        <begin position="42"/>
        <end position="53"/>
    </location>
</feature>
<dbReference type="eggNOG" id="KOG1226">
    <property type="taxonomic scope" value="Eukaryota"/>
</dbReference>
<dbReference type="GO" id="GO:0007160">
    <property type="term" value="P:cell-matrix adhesion"/>
    <property type="evidence" value="ECO:0000318"/>
    <property type="project" value="GO_Central"/>
</dbReference>
<dbReference type="GO" id="GO:0009986">
    <property type="term" value="C:cell surface"/>
    <property type="evidence" value="ECO:0000318"/>
    <property type="project" value="GO_Central"/>
</dbReference>
<gene>
    <name evidence="25" type="ORF">NEMVEDRAFT_v1g123281</name>
</gene>
<feature type="disulfide bond" evidence="18">
    <location>
        <begin position="570"/>
        <end position="575"/>
    </location>
</feature>
<feature type="disulfide bond" evidence="18">
    <location>
        <begin position="486"/>
        <end position="491"/>
    </location>
</feature>
<dbReference type="GO" id="GO:0005178">
    <property type="term" value="F:integrin binding"/>
    <property type="evidence" value="ECO:0000318"/>
    <property type="project" value="GO_Central"/>
</dbReference>
<evidence type="ECO:0000256" key="2">
    <source>
        <dbReference type="ARBA" id="ARBA00007449"/>
    </source>
</evidence>
<evidence type="ECO:0000256" key="7">
    <source>
        <dbReference type="ARBA" id="ARBA00022723"/>
    </source>
</evidence>
<dbReference type="InterPro" id="IPR036349">
    <property type="entry name" value="Integrin_bsu_tail_dom_sf"/>
</dbReference>
<accession>A7SM23</accession>
<keyword evidence="4" id="KW-0245">EGF-like domain</keyword>
<proteinExistence type="inferred from homology"/>
<evidence type="ECO:0000256" key="20">
    <source>
        <dbReference type="SAM" id="MobiDB-lite"/>
    </source>
</evidence>
<dbReference type="InterPro" id="IPR057073">
    <property type="entry name" value="EGF_integrin_2"/>
</dbReference>
<evidence type="ECO:0000256" key="21">
    <source>
        <dbReference type="SAM" id="Phobius"/>
    </source>
</evidence>
<dbReference type="FunCoup" id="A7SM23">
    <property type="interactions" value="681"/>
</dbReference>
<dbReference type="PANTHER" id="PTHR10082">
    <property type="entry name" value="INTEGRIN BETA SUBUNIT"/>
    <property type="match status" value="1"/>
</dbReference>
<feature type="disulfide bond" evidence="18">
    <location>
        <begin position="420"/>
        <end position="424"/>
    </location>
</feature>
<dbReference type="FunFam" id="2.10.25.10:FF:000036">
    <property type="entry name" value="Integrin beta"/>
    <property type="match status" value="1"/>
</dbReference>
<dbReference type="GO" id="GO:0007229">
    <property type="term" value="P:integrin-mediated signaling pathway"/>
    <property type="evidence" value="ECO:0000318"/>
    <property type="project" value="GO_Central"/>
</dbReference>
<feature type="disulfide bond" evidence="18">
    <location>
        <begin position="443"/>
        <end position="480"/>
    </location>
</feature>
<keyword evidence="14 19" id="KW-0401">Integrin</keyword>
<comment type="similarity">
    <text evidence="2 19">Belongs to the integrin beta chain family.</text>
</comment>
<dbReference type="SMART" id="SM01241">
    <property type="entry name" value="Integrin_b_cyt"/>
    <property type="match status" value="1"/>
</dbReference>
<feature type="disulfide bond" evidence="18">
    <location>
        <begin position="364"/>
        <end position="375"/>
    </location>
</feature>
<keyword evidence="11" id="KW-0460">Magnesium</keyword>
<dbReference type="PhylomeDB" id="A7SM23"/>
<dbReference type="GO" id="GO:0033627">
    <property type="term" value="P:cell adhesion mediated by integrin"/>
    <property type="evidence" value="ECO:0000318"/>
    <property type="project" value="GO_Central"/>
</dbReference>
<dbReference type="SUPFAM" id="SSF103575">
    <property type="entry name" value="Plexin repeat"/>
    <property type="match status" value="1"/>
</dbReference>